<protein>
    <submittedName>
        <fullName evidence="2">Uncharacterized protein</fullName>
    </submittedName>
</protein>
<feature type="region of interest" description="Disordered" evidence="1">
    <location>
        <begin position="41"/>
        <end position="61"/>
    </location>
</feature>
<gene>
    <name evidence="2" type="ORF">NCTC12998_02186</name>
</gene>
<dbReference type="AntiFam" id="ANF00095">
    <property type="entry name" value="Shadow ORF (opposite ABC transporters)"/>
</dbReference>
<dbReference type="Proteomes" id="UP000345637">
    <property type="component" value="Unassembled WGS sequence"/>
</dbReference>
<evidence type="ECO:0000313" key="3">
    <source>
        <dbReference type="Proteomes" id="UP000345637"/>
    </source>
</evidence>
<name>A0A485ARF3_RAOPL</name>
<reference evidence="2 3" key="1">
    <citation type="submission" date="2019-03" db="EMBL/GenBank/DDBJ databases">
        <authorList>
            <consortium name="Pathogen Informatics"/>
        </authorList>
    </citation>
    <scope>NUCLEOTIDE SEQUENCE [LARGE SCALE GENOMIC DNA]</scope>
    <source>
        <strain evidence="2 3">NCTC12998</strain>
    </source>
</reference>
<proteinExistence type="predicted"/>
<evidence type="ECO:0000313" key="2">
    <source>
        <dbReference type="EMBL" id="VFS63230.1"/>
    </source>
</evidence>
<sequence length="61" mass="6906">MDRMGDEHHRQVLLLPETQEIAIELITRNFIQRAEGLIHQQQFGPRHQATGDGDAHLHAAG</sequence>
<accession>A0A485ARF3</accession>
<organism evidence="2 3">
    <name type="scientific">Raoultella planticola</name>
    <name type="common">Klebsiella planticola</name>
    <dbReference type="NCBI Taxonomy" id="575"/>
    <lineage>
        <taxon>Bacteria</taxon>
        <taxon>Pseudomonadati</taxon>
        <taxon>Pseudomonadota</taxon>
        <taxon>Gammaproteobacteria</taxon>
        <taxon>Enterobacterales</taxon>
        <taxon>Enterobacteriaceae</taxon>
        <taxon>Klebsiella/Raoultella group</taxon>
        <taxon>Raoultella</taxon>
    </lineage>
</organism>
<dbReference type="AlphaFoldDB" id="A0A485ARF3"/>
<dbReference type="EMBL" id="CAADJE010000021">
    <property type="protein sequence ID" value="VFS63230.1"/>
    <property type="molecule type" value="Genomic_DNA"/>
</dbReference>
<dbReference type="AntiFam" id="ANF00142">
    <property type="entry name" value="Shadow ORF (opposite yadG)"/>
</dbReference>
<evidence type="ECO:0000256" key="1">
    <source>
        <dbReference type="SAM" id="MobiDB-lite"/>
    </source>
</evidence>